<evidence type="ECO:0000256" key="1">
    <source>
        <dbReference type="SAM" id="MobiDB-lite"/>
    </source>
</evidence>
<dbReference type="Proteomes" id="UP000075635">
    <property type="component" value="Unassembled WGS sequence"/>
</dbReference>
<sequence length="79" mass="8779">MVQRLPQGLPRGLRYGDIGLASGAIEERSPRTFLPFRLPRRPHASKPPTVMRSKLTHREASTTRGGLARARTGKATEFI</sequence>
<gene>
    <name evidence="2" type="ORF">BE17_43290</name>
</gene>
<feature type="region of interest" description="Disordered" evidence="1">
    <location>
        <begin position="36"/>
        <end position="79"/>
    </location>
</feature>
<evidence type="ECO:0000313" key="3">
    <source>
        <dbReference type="Proteomes" id="UP000075635"/>
    </source>
</evidence>
<protein>
    <submittedName>
        <fullName evidence="2">Uncharacterized protein</fullName>
    </submittedName>
</protein>
<proteinExistence type="predicted"/>
<dbReference type="AlphaFoldDB" id="A0A150QR58"/>
<organism evidence="2 3">
    <name type="scientific">Sorangium cellulosum</name>
    <name type="common">Polyangium cellulosum</name>
    <dbReference type="NCBI Taxonomy" id="56"/>
    <lineage>
        <taxon>Bacteria</taxon>
        <taxon>Pseudomonadati</taxon>
        <taxon>Myxococcota</taxon>
        <taxon>Polyangia</taxon>
        <taxon>Polyangiales</taxon>
        <taxon>Polyangiaceae</taxon>
        <taxon>Sorangium</taxon>
    </lineage>
</organism>
<accession>A0A150QR58</accession>
<evidence type="ECO:0000313" key="2">
    <source>
        <dbReference type="EMBL" id="KYF70473.1"/>
    </source>
</evidence>
<reference evidence="2 3" key="1">
    <citation type="submission" date="2014-02" db="EMBL/GenBank/DDBJ databases">
        <title>The small core and large imbalanced accessory genome model reveals a collaborative survival strategy of Sorangium cellulosum strains in nature.</title>
        <authorList>
            <person name="Han K."/>
            <person name="Peng R."/>
            <person name="Blom J."/>
            <person name="Li Y.-Z."/>
        </authorList>
    </citation>
    <scope>NUCLEOTIDE SEQUENCE [LARGE SCALE GENOMIC DNA]</scope>
    <source>
        <strain evidence="2 3">So0011-07</strain>
    </source>
</reference>
<name>A0A150QR58_SORCE</name>
<dbReference type="EMBL" id="JEMB01003584">
    <property type="protein sequence ID" value="KYF70473.1"/>
    <property type="molecule type" value="Genomic_DNA"/>
</dbReference>
<comment type="caution">
    <text evidence="2">The sequence shown here is derived from an EMBL/GenBank/DDBJ whole genome shotgun (WGS) entry which is preliminary data.</text>
</comment>